<comment type="subcellular location">
    <subcellularLocation>
        <location evidence="1">Membrane</location>
        <topology evidence="1">Multi-pass membrane protein</topology>
    </subcellularLocation>
</comment>
<evidence type="ECO:0000313" key="7">
    <source>
        <dbReference type="Proteomes" id="UP000245938"/>
    </source>
</evidence>
<dbReference type="EMBL" id="QFVR01000004">
    <property type="protein sequence ID" value="PWI26151.1"/>
    <property type="molecule type" value="Genomic_DNA"/>
</dbReference>
<dbReference type="GO" id="GO:0016020">
    <property type="term" value="C:membrane"/>
    <property type="evidence" value="ECO:0007669"/>
    <property type="project" value="UniProtKB-SubCell"/>
</dbReference>
<accession>A0A2U3ANP9</accession>
<organism evidence="6 7">
    <name type="scientific">Kurthia sibirica</name>
    <dbReference type="NCBI Taxonomy" id="202750"/>
    <lineage>
        <taxon>Bacteria</taxon>
        <taxon>Bacillati</taxon>
        <taxon>Bacillota</taxon>
        <taxon>Bacilli</taxon>
        <taxon>Bacillales</taxon>
        <taxon>Caryophanaceae</taxon>
        <taxon>Kurthia</taxon>
    </lineage>
</organism>
<evidence type="ECO:0000256" key="5">
    <source>
        <dbReference type="SAM" id="Phobius"/>
    </source>
</evidence>
<proteinExistence type="predicted"/>
<keyword evidence="7" id="KW-1185">Reference proteome</keyword>
<feature type="transmembrane region" description="Helical" evidence="5">
    <location>
        <begin position="81"/>
        <end position="105"/>
    </location>
</feature>
<dbReference type="PANTHER" id="PTHR37306:SF1">
    <property type="entry name" value="COLICIN V PRODUCTION PROTEIN"/>
    <property type="match status" value="1"/>
</dbReference>
<comment type="caution">
    <text evidence="6">The sequence shown here is derived from an EMBL/GenBank/DDBJ whole genome shotgun (WGS) entry which is preliminary data.</text>
</comment>
<name>A0A2U3ANP9_9BACL</name>
<dbReference type="Proteomes" id="UP000245938">
    <property type="component" value="Unassembled WGS sequence"/>
</dbReference>
<keyword evidence="4 5" id="KW-0472">Membrane</keyword>
<feature type="transmembrane region" description="Helical" evidence="5">
    <location>
        <begin position="117"/>
        <end position="141"/>
    </location>
</feature>
<protein>
    <recommendedName>
        <fullName evidence="8">CvpA family protein</fullName>
    </recommendedName>
</protein>
<evidence type="ECO:0000256" key="1">
    <source>
        <dbReference type="ARBA" id="ARBA00004141"/>
    </source>
</evidence>
<dbReference type="Pfam" id="PF02674">
    <property type="entry name" value="Colicin_V"/>
    <property type="match status" value="1"/>
</dbReference>
<dbReference type="PANTHER" id="PTHR37306">
    <property type="entry name" value="COLICIN V PRODUCTION PROTEIN"/>
    <property type="match status" value="1"/>
</dbReference>
<evidence type="ECO:0000256" key="4">
    <source>
        <dbReference type="ARBA" id="ARBA00023136"/>
    </source>
</evidence>
<dbReference type="GO" id="GO:0009403">
    <property type="term" value="P:toxin biosynthetic process"/>
    <property type="evidence" value="ECO:0007669"/>
    <property type="project" value="InterPro"/>
</dbReference>
<evidence type="ECO:0000256" key="2">
    <source>
        <dbReference type="ARBA" id="ARBA00022692"/>
    </source>
</evidence>
<sequence>MIDIILIVLFLAALLSGYRKGLILQLVNLVTLIVAFVVAYIYFKPLAEKFLLWVPYPAITENTVLKYATDTLDISMSFYQLLAFAVIFFLVKIALSIFTSIFDFLKHVPVLGIFNSFFGAILGFIQGYFMIFILLYVLALLPIESIQKYIESSILTKLILEYTPIISKYLQSIWFVYTN</sequence>
<keyword evidence="2 5" id="KW-0812">Transmembrane</keyword>
<feature type="transmembrane region" description="Helical" evidence="5">
    <location>
        <begin position="29"/>
        <end position="47"/>
    </location>
</feature>
<dbReference type="OrthoDB" id="1809613at2"/>
<dbReference type="RefSeq" id="WP_109305174.1">
    <property type="nucleotide sequence ID" value="NZ_BJUF01000008.1"/>
</dbReference>
<evidence type="ECO:0008006" key="8">
    <source>
        <dbReference type="Google" id="ProtNLM"/>
    </source>
</evidence>
<dbReference type="AlphaFoldDB" id="A0A2U3ANP9"/>
<dbReference type="InterPro" id="IPR003825">
    <property type="entry name" value="Colicin-V_CvpA"/>
</dbReference>
<reference evidence="6 7" key="1">
    <citation type="submission" date="2018-05" db="EMBL/GenBank/DDBJ databases">
        <title>Kurthia sibirica genome sequence.</title>
        <authorList>
            <person name="Maclea K.S."/>
            <person name="Goen A.E."/>
        </authorList>
    </citation>
    <scope>NUCLEOTIDE SEQUENCE [LARGE SCALE GENOMIC DNA]</scope>
    <source>
        <strain evidence="6 7">ATCC 49154</strain>
    </source>
</reference>
<gene>
    <name evidence="6" type="ORF">DEX24_04290</name>
</gene>
<evidence type="ECO:0000256" key="3">
    <source>
        <dbReference type="ARBA" id="ARBA00022989"/>
    </source>
</evidence>
<keyword evidence="3 5" id="KW-1133">Transmembrane helix</keyword>
<evidence type="ECO:0000313" key="6">
    <source>
        <dbReference type="EMBL" id="PWI26151.1"/>
    </source>
</evidence>